<reference evidence="3 5" key="1">
    <citation type="submission" date="2016-10" db="EMBL/GenBank/DDBJ databases">
        <title>Complete Genome Sequence of Acetogen Clostridium formicoaceticum ATCC 27076.</title>
        <authorList>
            <person name="Bao T."/>
            <person name="Cheng C."/>
            <person name="Zhao J."/>
            <person name="Yang S.-T."/>
            <person name="Wang J."/>
            <person name="Wang M."/>
        </authorList>
    </citation>
    <scope>NUCLEOTIDE SEQUENCE [LARGE SCALE GENOMIC DNA]</scope>
    <source>
        <strain evidence="3 5">ATCC 27076</strain>
    </source>
</reference>
<keyword evidence="5" id="KW-1185">Reference proteome</keyword>
<dbReference type="SUPFAM" id="SSF53756">
    <property type="entry name" value="UDP-Glycosyltransferase/glycogen phosphorylase"/>
    <property type="match status" value="1"/>
</dbReference>
<evidence type="ECO:0000313" key="4">
    <source>
        <dbReference type="EMBL" id="ARE87464.1"/>
    </source>
</evidence>
<dbReference type="GO" id="GO:0016757">
    <property type="term" value="F:glycosyltransferase activity"/>
    <property type="evidence" value="ECO:0007669"/>
    <property type="project" value="InterPro"/>
</dbReference>
<dbReference type="PANTHER" id="PTHR46401:SF2">
    <property type="entry name" value="GLYCOSYLTRANSFERASE WBBK-RELATED"/>
    <property type="match status" value="1"/>
</dbReference>
<dbReference type="RefSeq" id="WP_070969533.1">
    <property type="nucleotide sequence ID" value="NZ_CP017603.1"/>
</dbReference>
<protein>
    <submittedName>
        <fullName evidence="4">Glycosyl transferases group 1</fullName>
    </submittedName>
</protein>
<gene>
    <name evidence="3" type="ORF">BJL90_14610</name>
    <name evidence="4" type="ORF">CLFO_18640</name>
</gene>
<dbReference type="PANTHER" id="PTHR46401">
    <property type="entry name" value="GLYCOSYLTRANSFERASE WBBK-RELATED"/>
    <property type="match status" value="1"/>
</dbReference>
<dbReference type="AlphaFoldDB" id="A0AAC9WG59"/>
<evidence type="ECO:0000259" key="2">
    <source>
        <dbReference type="Pfam" id="PF00534"/>
    </source>
</evidence>
<dbReference type="Pfam" id="PF00534">
    <property type="entry name" value="Glycos_transf_1"/>
    <property type="match status" value="1"/>
</dbReference>
<dbReference type="EMBL" id="CP020559">
    <property type="protein sequence ID" value="ARE87464.1"/>
    <property type="molecule type" value="Genomic_DNA"/>
</dbReference>
<evidence type="ECO:0000313" key="5">
    <source>
        <dbReference type="Proteomes" id="UP000177894"/>
    </source>
</evidence>
<dbReference type="KEGG" id="cfm:BJL90_14610"/>
<reference evidence="4 6" key="2">
    <citation type="submission" date="2017-03" db="EMBL/GenBank/DDBJ databases">
        <title>Complete sequence of Clostridium formicaceticum DSM 92.</title>
        <authorList>
            <person name="Poehlein A."/>
            <person name="Karl M."/>
            <person name="Bengelsdorf F.R."/>
            <person name="Duerre P."/>
            <person name="Daniel R."/>
        </authorList>
    </citation>
    <scope>NUCLEOTIDE SEQUENCE [LARGE SCALE GENOMIC DNA]</scope>
    <source>
        <strain evidence="4 6">DSM 92</strain>
    </source>
</reference>
<feature type="domain" description="Glycosyl transferase family 1" evidence="2">
    <location>
        <begin position="167"/>
        <end position="303"/>
    </location>
</feature>
<dbReference type="GO" id="GO:0009103">
    <property type="term" value="P:lipopolysaccharide biosynthetic process"/>
    <property type="evidence" value="ECO:0007669"/>
    <property type="project" value="TreeGrafter"/>
</dbReference>
<sequence length="334" mass="38671">MKILMYIRHDYQENIAGDSILVIKTKEYLIQAGMKVAVSSNPNEDLKKYDLVHLFNTINVLDTYKFFINAMKYKKKVVLTPIYWNYVKYLPNTFTNALKASYWQKYDPLRKEVFKGVDLLLPSSESEMREIEKNFNINLPYKVVFNGVDKTFAEGNANDFLKQLQIENFVLSVGRISPHKNQLTLAKVTKKLGVPLVLVGPINDLNYYHQCMKINKDILYIPKINHSSLKAIYAAAKVHALISWYEIPGLVSLEAALGKCNIVTTKEGSTKEYFKDFAVYVDPYDLEEIENKVLESLKKSFNTDFKKYILEKFLWEKVVEKLISCYTYVTKVNG</sequence>
<evidence type="ECO:0000256" key="1">
    <source>
        <dbReference type="ARBA" id="ARBA00022679"/>
    </source>
</evidence>
<dbReference type="Proteomes" id="UP000192478">
    <property type="component" value="Chromosome"/>
</dbReference>
<organism evidence="4 6">
    <name type="scientific">Clostridium formicaceticum</name>
    <dbReference type="NCBI Taxonomy" id="1497"/>
    <lineage>
        <taxon>Bacteria</taxon>
        <taxon>Bacillati</taxon>
        <taxon>Bacillota</taxon>
        <taxon>Clostridia</taxon>
        <taxon>Eubacteriales</taxon>
        <taxon>Clostridiaceae</taxon>
        <taxon>Clostridium</taxon>
    </lineage>
</organism>
<accession>A0AAC9WG59</accession>
<proteinExistence type="predicted"/>
<dbReference type="Gene3D" id="3.40.50.2000">
    <property type="entry name" value="Glycogen Phosphorylase B"/>
    <property type="match status" value="2"/>
</dbReference>
<evidence type="ECO:0000313" key="6">
    <source>
        <dbReference type="Proteomes" id="UP000192478"/>
    </source>
</evidence>
<dbReference type="EMBL" id="CP017603">
    <property type="protein sequence ID" value="AOY76979.1"/>
    <property type="molecule type" value="Genomic_DNA"/>
</dbReference>
<name>A0AAC9WG59_9CLOT</name>
<keyword evidence="1 4" id="KW-0808">Transferase</keyword>
<dbReference type="InterPro" id="IPR001296">
    <property type="entry name" value="Glyco_trans_1"/>
</dbReference>
<evidence type="ECO:0000313" key="3">
    <source>
        <dbReference type="EMBL" id="AOY76979.1"/>
    </source>
</evidence>
<dbReference type="Proteomes" id="UP000177894">
    <property type="component" value="Chromosome"/>
</dbReference>